<geneLocation type="plasmid" evidence="2">
    <name>pR1SE</name>
</geneLocation>
<geneLocation type="plasmid" evidence="3">
    <name>pR1SE2</name>
</geneLocation>
<reference evidence="2" key="2">
    <citation type="journal article" date="2017" name="Nat. Microbiol.">
        <title>A plasmid from an Antarctic haloarchaeon uses specialized membrane vesicles to disseminate and infect plasmid-free cells.</title>
        <authorList>
            <person name="Erdmann S."/>
            <person name="Tschitschko B."/>
            <person name="Zhong L."/>
            <person name="Raftery M.J."/>
            <person name="Cavicchioli R."/>
        </authorList>
    </citation>
    <scope>NUCLEOTIDE SEQUENCE</scope>
    <source>
        <strain evidence="2">R1S1</strain>
        <plasmid evidence="2">pR1SE</plasmid>
    </source>
</reference>
<feature type="transmembrane region" description="Helical" evidence="1">
    <location>
        <begin position="50"/>
        <end position="67"/>
    </location>
</feature>
<evidence type="ECO:0000313" key="2">
    <source>
        <dbReference type="EMBL" id="AQM75279.1"/>
    </source>
</evidence>
<dbReference type="RefSeq" id="WP_088901264.1">
    <property type="nucleotide sequence ID" value="NZ_JAXGGM010000014.1"/>
</dbReference>
<dbReference type="EMBL" id="KX906370">
    <property type="protein sequence ID" value="ASK38250.1"/>
    <property type="molecule type" value="Genomic_DNA"/>
</dbReference>
<keyword evidence="1" id="KW-0472">Membrane</keyword>
<proteinExistence type="predicted"/>
<accession>A0A218KRV3</accession>
<sequence>MTWRDYVPSIDLRRWLRSGGRTGARLASITAFVVLLGLTVFAAFTAGSVVIAALATFVLFFMLRAALPAERIDTFVSDLLSGEAGVQWYEWLLDQWAALRRRLSR</sequence>
<dbReference type="AlphaFoldDB" id="A0A218KRV3"/>
<dbReference type="OrthoDB" id="328010at2157"/>
<keyword evidence="2" id="KW-0614">Plasmid</keyword>
<dbReference type="EMBL" id="KX687704">
    <property type="protein sequence ID" value="AQM75279.1"/>
    <property type="molecule type" value="Genomic_DNA"/>
</dbReference>
<protein>
    <submittedName>
        <fullName evidence="2">Uncharacterized protein</fullName>
    </submittedName>
</protein>
<name>A0A218KRV3_9EURY</name>
<reference evidence="3" key="1">
    <citation type="submission" date="2016-09" db="EMBL/GenBank/DDBJ databases">
        <title>A plasmid goes viral.</title>
        <authorList>
            <person name="Erdmann S."/>
            <person name="Tschitschko B."/>
            <person name="Cavicchioli R."/>
        </authorList>
    </citation>
    <scope>NUCLEOTIDE SEQUENCE</scope>
    <source>
        <strain evidence="3">HLS1</strain>
        <plasmid evidence="3">pR1SE2</plasmid>
    </source>
</reference>
<keyword evidence="1" id="KW-1133">Transmembrane helix</keyword>
<feature type="transmembrane region" description="Helical" evidence="1">
    <location>
        <begin position="23"/>
        <end position="44"/>
    </location>
</feature>
<keyword evidence="1" id="KW-0812">Transmembrane</keyword>
<evidence type="ECO:0000256" key="1">
    <source>
        <dbReference type="SAM" id="Phobius"/>
    </source>
</evidence>
<evidence type="ECO:0000313" key="3">
    <source>
        <dbReference type="EMBL" id="ASK38250.1"/>
    </source>
</evidence>
<organism evidence="2">
    <name type="scientific">Halorubrum lacusprofundi</name>
    <dbReference type="NCBI Taxonomy" id="2247"/>
    <lineage>
        <taxon>Archaea</taxon>
        <taxon>Methanobacteriati</taxon>
        <taxon>Methanobacteriota</taxon>
        <taxon>Stenosarchaea group</taxon>
        <taxon>Halobacteria</taxon>
        <taxon>Halobacteriales</taxon>
        <taxon>Haloferacaceae</taxon>
        <taxon>Halorubrum</taxon>
    </lineage>
</organism>